<evidence type="ECO:0000313" key="2">
    <source>
        <dbReference type="EMBL" id="MET4682290.1"/>
    </source>
</evidence>
<proteinExistence type="predicted"/>
<dbReference type="RefSeq" id="WP_354087247.1">
    <property type="nucleotide sequence ID" value="NZ_JBEPTF010000001.1"/>
</dbReference>
<evidence type="ECO:0000313" key="3">
    <source>
        <dbReference type="Proteomes" id="UP001549313"/>
    </source>
</evidence>
<accession>A0ABV2R8H9</accession>
<reference evidence="2 3" key="1">
    <citation type="submission" date="2024-06" db="EMBL/GenBank/DDBJ databases">
        <title>Sorghum-associated microbial communities from plants grown in Nebraska, USA.</title>
        <authorList>
            <person name="Schachtman D."/>
        </authorList>
    </citation>
    <scope>NUCLEOTIDE SEQUENCE [LARGE SCALE GENOMIC DNA]</scope>
    <source>
        <strain evidence="2 3">2814</strain>
    </source>
</reference>
<protein>
    <submittedName>
        <fullName evidence="2">Glycosyltransferase involved in cell wall biosynthesis</fullName>
    </submittedName>
</protein>
<dbReference type="InterPro" id="IPR001296">
    <property type="entry name" value="Glyco_trans_1"/>
</dbReference>
<dbReference type="Gene3D" id="3.40.50.2000">
    <property type="entry name" value="Glycogen Phosphorylase B"/>
    <property type="match status" value="1"/>
</dbReference>
<feature type="domain" description="Glycosyl transferase family 1" evidence="1">
    <location>
        <begin position="208"/>
        <end position="365"/>
    </location>
</feature>
<comment type="caution">
    <text evidence="2">The sequence shown here is derived from an EMBL/GenBank/DDBJ whole genome shotgun (WGS) entry which is preliminary data.</text>
</comment>
<dbReference type="SUPFAM" id="SSF53756">
    <property type="entry name" value="UDP-Glycosyltransferase/glycogen phosphorylase"/>
    <property type="match status" value="1"/>
</dbReference>
<sequence length="438" mass="48584">MSLIVWVTPVSKKSAIAQFSKMIVDELGSRNQDVVVVSSEAGAIKESLFSDCVEYTDINAIRALWDDGAKFLYNVGNNYDYHVGVLEICNKFPGVGIFHDVYLYDLFYGWISSLSLDAHDEFLSILYGELVPLDLRSVKDVLAHRVENFPMLEWVAPKFSSIITHSRFAADRMRRLVLGPVSSVPLAYKAPIQVDVPDVGQKSCIHDRMIVSTFGDANSNKRIESVIRGIASSGVLKERIRYNVVGSISEAYKKKITDLASALGVDLNVVGRVSSESYAQHMNATAVVCCLRYPPTESASATLIESLLSGKLTLVTDVGCYSDVPDDLVVKIPQDDEIRGLAYGMDLALQNFEFAEATGRRARSWAEQNYSVDAYVDGVEAHLDIDAEVYGNRVIWQRTRDLLNTIYVDERDEQSLSLLVENVRRFEILGAPSSIGVV</sequence>
<keyword evidence="3" id="KW-1185">Reference proteome</keyword>
<dbReference type="EMBL" id="JBEPTF010000001">
    <property type="protein sequence ID" value="MET4682290.1"/>
    <property type="molecule type" value="Genomic_DNA"/>
</dbReference>
<organism evidence="2 3">
    <name type="scientific">Brevundimonas faecalis</name>
    <dbReference type="NCBI Taxonomy" id="947378"/>
    <lineage>
        <taxon>Bacteria</taxon>
        <taxon>Pseudomonadati</taxon>
        <taxon>Pseudomonadota</taxon>
        <taxon>Alphaproteobacteria</taxon>
        <taxon>Caulobacterales</taxon>
        <taxon>Caulobacteraceae</taxon>
        <taxon>Brevundimonas</taxon>
    </lineage>
</organism>
<evidence type="ECO:0000259" key="1">
    <source>
        <dbReference type="Pfam" id="PF00534"/>
    </source>
</evidence>
<name>A0ABV2R8H9_9CAUL</name>
<dbReference type="Proteomes" id="UP001549313">
    <property type="component" value="Unassembled WGS sequence"/>
</dbReference>
<dbReference type="Pfam" id="PF00534">
    <property type="entry name" value="Glycos_transf_1"/>
    <property type="match status" value="1"/>
</dbReference>
<gene>
    <name evidence="2" type="ORF">ABIE19_000199</name>
</gene>